<dbReference type="NCBIfam" id="TIGR00212">
    <property type="entry name" value="hemC"/>
    <property type="match status" value="1"/>
</dbReference>
<comment type="caution">
    <text evidence="9">The sequence shown here is derived from an EMBL/GenBank/DDBJ whole genome shotgun (WGS) entry which is preliminary data.</text>
</comment>
<feature type="region of interest" description="Disordered" evidence="6">
    <location>
        <begin position="285"/>
        <end position="306"/>
    </location>
</feature>
<dbReference type="FunFam" id="3.40.190.10:FF:000260">
    <property type="entry name" value="Porphobilinogen deaminase"/>
    <property type="match status" value="1"/>
</dbReference>
<dbReference type="CDD" id="cd13645">
    <property type="entry name" value="PBP2_HuPBGD_like"/>
    <property type="match status" value="1"/>
</dbReference>
<dbReference type="InterPro" id="IPR022418">
    <property type="entry name" value="Porphobilinogen_deaminase_C"/>
</dbReference>
<evidence type="ECO:0000256" key="3">
    <source>
        <dbReference type="ARBA" id="ARBA00012655"/>
    </source>
</evidence>
<dbReference type="PANTHER" id="PTHR11557">
    <property type="entry name" value="PORPHOBILINOGEN DEAMINASE"/>
    <property type="match status" value="1"/>
</dbReference>
<organism evidence="9 10">
    <name type="scientific">Batillaria attramentaria</name>
    <dbReference type="NCBI Taxonomy" id="370345"/>
    <lineage>
        <taxon>Eukaryota</taxon>
        <taxon>Metazoa</taxon>
        <taxon>Spiralia</taxon>
        <taxon>Lophotrochozoa</taxon>
        <taxon>Mollusca</taxon>
        <taxon>Gastropoda</taxon>
        <taxon>Caenogastropoda</taxon>
        <taxon>Sorbeoconcha</taxon>
        <taxon>Cerithioidea</taxon>
        <taxon>Batillariidae</taxon>
        <taxon>Batillaria</taxon>
    </lineage>
</organism>
<feature type="region of interest" description="Disordered" evidence="6">
    <location>
        <begin position="359"/>
        <end position="401"/>
    </location>
</feature>
<evidence type="ECO:0000313" key="10">
    <source>
        <dbReference type="Proteomes" id="UP001519460"/>
    </source>
</evidence>
<dbReference type="AlphaFoldDB" id="A0ABD0KL78"/>
<evidence type="ECO:0000259" key="8">
    <source>
        <dbReference type="Pfam" id="PF03900"/>
    </source>
</evidence>
<keyword evidence="5" id="KW-0627">Porphyrin biosynthesis</keyword>
<dbReference type="InterPro" id="IPR000860">
    <property type="entry name" value="HemC"/>
</dbReference>
<feature type="domain" description="Porphobilinogen deaminase C-terminal" evidence="8">
    <location>
        <begin position="231"/>
        <end position="286"/>
    </location>
</feature>
<dbReference type="EMBL" id="JACVVK020000156">
    <property type="protein sequence ID" value="KAK7487988.1"/>
    <property type="molecule type" value="Genomic_DNA"/>
</dbReference>
<evidence type="ECO:0000313" key="9">
    <source>
        <dbReference type="EMBL" id="KAK7487988.1"/>
    </source>
</evidence>
<comment type="similarity">
    <text evidence="2">Belongs to the HMBS family.</text>
</comment>
<proteinExistence type="inferred from homology"/>
<dbReference type="Proteomes" id="UP001519460">
    <property type="component" value="Unassembled WGS sequence"/>
</dbReference>
<evidence type="ECO:0000259" key="7">
    <source>
        <dbReference type="Pfam" id="PF01379"/>
    </source>
</evidence>
<gene>
    <name evidence="9" type="ORF">BaRGS_00020733</name>
</gene>
<feature type="compositionally biased region" description="Low complexity" evidence="6">
    <location>
        <begin position="297"/>
        <end position="306"/>
    </location>
</feature>
<protein>
    <recommendedName>
        <fullName evidence="3">hydroxymethylbilane synthase</fullName>
        <ecNumber evidence="3">2.5.1.61</ecNumber>
    </recommendedName>
</protein>
<dbReference type="Gene3D" id="3.30.160.40">
    <property type="entry name" value="Porphobilinogen deaminase, C-terminal domain"/>
    <property type="match status" value="1"/>
</dbReference>
<sequence>MSGERTVRVGSRKSELALIQTRTVIELLKKQHQDLKFETITMHTTGDKILDSALSKIGEKSLFTRELEEALQKKKVDFVVHSLKDLPTEIPPGLVIGAVLKRDNPHDAVVMHPKYAGKKLSDLPAGSVIGTSALRRAAQLQRKYPHFNIDNIRGNLNTRFRKLSEDNSNFAAIILAVSGLERMNWHHLISEILSPEDCMHAVCQGALAVECREDDVDTLHLLAGLQDTDTALCCVAERAYLRTLEGGCSVPVSVYTQKDGDQLLLRGGVFSICGKEAVKQEMTCDLNTSQESEKSESSTSDSHSESYISIVCHEHEDRCQFHNARQLGRDLAKAMVEAGADKILKAAKHTTKEQILAEHAKRKQQAAAKDDSSSSLGESSAKMAKVETETDAAAAPAASRDVRKLIEASQSSGMV</sequence>
<dbReference type="HAMAP" id="MF_00260">
    <property type="entry name" value="Porphobil_deam"/>
    <property type="match status" value="1"/>
</dbReference>
<feature type="domain" description="Porphobilinogen deaminase N-terminal" evidence="7">
    <location>
        <begin position="7"/>
        <end position="218"/>
    </location>
</feature>
<reference evidence="9 10" key="1">
    <citation type="journal article" date="2023" name="Sci. Data">
        <title>Genome assembly of the Korean intertidal mud-creeper Batillaria attramentaria.</title>
        <authorList>
            <person name="Patra A.K."/>
            <person name="Ho P.T."/>
            <person name="Jun S."/>
            <person name="Lee S.J."/>
            <person name="Kim Y."/>
            <person name="Won Y.J."/>
        </authorList>
    </citation>
    <scope>NUCLEOTIDE SEQUENCE [LARGE SCALE GENOMIC DNA]</scope>
    <source>
        <strain evidence="9">Wonlab-2016</strain>
    </source>
</reference>
<dbReference type="InterPro" id="IPR036803">
    <property type="entry name" value="Porphobilinogen_deaminase_C_sf"/>
</dbReference>
<keyword evidence="10" id="KW-1185">Reference proteome</keyword>
<evidence type="ECO:0000256" key="1">
    <source>
        <dbReference type="ARBA" id="ARBA00001916"/>
    </source>
</evidence>
<evidence type="ECO:0000256" key="6">
    <source>
        <dbReference type="SAM" id="MobiDB-lite"/>
    </source>
</evidence>
<dbReference type="SUPFAM" id="SSF54782">
    <property type="entry name" value="Porphobilinogen deaminase (hydroxymethylbilane synthase), C-terminal domain"/>
    <property type="match status" value="1"/>
</dbReference>
<name>A0ABD0KL78_9CAEN</name>
<dbReference type="GO" id="GO:0006779">
    <property type="term" value="P:porphyrin-containing compound biosynthetic process"/>
    <property type="evidence" value="ECO:0007669"/>
    <property type="project" value="UniProtKB-KW"/>
</dbReference>
<dbReference type="GO" id="GO:0004418">
    <property type="term" value="F:hydroxymethylbilane synthase activity"/>
    <property type="evidence" value="ECO:0007669"/>
    <property type="project" value="UniProtKB-EC"/>
</dbReference>
<dbReference type="FunFam" id="3.40.190.10:FF:000005">
    <property type="entry name" value="Porphobilinogen deaminase"/>
    <property type="match status" value="1"/>
</dbReference>
<dbReference type="PRINTS" id="PR00151">
    <property type="entry name" value="PORPHBDMNASE"/>
</dbReference>
<keyword evidence="4" id="KW-0808">Transferase</keyword>
<comment type="cofactor">
    <cofactor evidence="1">
        <name>dipyrromethane</name>
        <dbReference type="ChEBI" id="CHEBI:60342"/>
    </cofactor>
</comment>
<dbReference type="Pfam" id="PF01379">
    <property type="entry name" value="Porphobil_deam"/>
    <property type="match status" value="1"/>
</dbReference>
<dbReference type="Pfam" id="PF03900">
    <property type="entry name" value="Porphobil_deamC"/>
    <property type="match status" value="1"/>
</dbReference>
<evidence type="ECO:0000256" key="5">
    <source>
        <dbReference type="ARBA" id="ARBA00023244"/>
    </source>
</evidence>
<evidence type="ECO:0000256" key="2">
    <source>
        <dbReference type="ARBA" id="ARBA00005638"/>
    </source>
</evidence>
<accession>A0ABD0KL78</accession>
<dbReference type="EC" id="2.5.1.61" evidence="3"/>
<dbReference type="PANTHER" id="PTHR11557:SF0">
    <property type="entry name" value="PORPHOBILINOGEN DEAMINASE"/>
    <property type="match status" value="1"/>
</dbReference>
<dbReference type="InterPro" id="IPR022417">
    <property type="entry name" value="Porphobilin_deaminase_N"/>
</dbReference>
<dbReference type="Gene3D" id="3.40.190.10">
    <property type="entry name" value="Periplasmic binding protein-like II"/>
    <property type="match status" value="2"/>
</dbReference>
<evidence type="ECO:0000256" key="4">
    <source>
        <dbReference type="ARBA" id="ARBA00022679"/>
    </source>
</evidence>
<dbReference type="SUPFAM" id="SSF53850">
    <property type="entry name" value="Periplasmic binding protein-like II"/>
    <property type="match status" value="1"/>
</dbReference>